<keyword evidence="3" id="KW-1185">Reference proteome</keyword>
<sequence>MDEKTRETGTAVTYDNSFFSARGSLQDDPFASDFENADDDQNQYFNENDSDE</sequence>
<dbReference type="VEuPathDB" id="TrichDB:TVAGG3_0906140"/>
<dbReference type="KEGG" id="tva:4767198"/>
<dbReference type="EMBL" id="DS113361">
    <property type="protein sequence ID" value="EAY09282.1"/>
    <property type="molecule type" value="Genomic_DNA"/>
</dbReference>
<reference evidence="2" key="2">
    <citation type="journal article" date="2007" name="Science">
        <title>Draft genome sequence of the sexually transmitted pathogen Trichomonas vaginalis.</title>
        <authorList>
            <person name="Carlton J.M."/>
            <person name="Hirt R.P."/>
            <person name="Silva J.C."/>
            <person name="Delcher A.L."/>
            <person name="Schatz M."/>
            <person name="Zhao Q."/>
            <person name="Wortman J.R."/>
            <person name="Bidwell S.L."/>
            <person name="Alsmark U.C.M."/>
            <person name="Besteiro S."/>
            <person name="Sicheritz-Ponten T."/>
            <person name="Noel C.J."/>
            <person name="Dacks J.B."/>
            <person name="Foster P.G."/>
            <person name="Simillion C."/>
            <person name="Van de Peer Y."/>
            <person name="Miranda-Saavedra D."/>
            <person name="Barton G.J."/>
            <person name="Westrop G.D."/>
            <person name="Mueller S."/>
            <person name="Dessi D."/>
            <person name="Fiori P.L."/>
            <person name="Ren Q."/>
            <person name="Paulsen I."/>
            <person name="Zhang H."/>
            <person name="Bastida-Corcuera F.D."/>
            <person name="Simoes-Barbosa A."/>
            <person name="Brown M.T."/>
            <person name="Hayes R.D."/>
            <person name="Mukherjee M."/>
            <person name="Okumura C.Y."/>
            <person name="Schneider R."/>
            <person name="Smith A.J."/>
            <person name="Vanacova S."/>
            <person name="Villalvazo M."/>
            <person name="Haas B.J."/>
            <person name="Pertea M."/>
            <person name="Feldblyum T.V."/>
            <person name="Utterback T.R."/>
            <person name="Shu C.L."/>
            <person name="Osoegawa K."/>
            <person name="de Jong P.J."/>
            <person name="Hrdy I."/>
            <person name="Horvathova L."/>
            <person name="Zubacova Z."/>
            <person name="Dolezal P."/>
            <person name="Malik S.B."/>
            <person name="Logsdon J.M. Jr."/>
            <person name="Henze K."/>
            <person name="Gupta A."/>
            <person name="Wang C.C."/>
            <person name="Dunne R.L."/>
            <person name="Upcroft J.A."/>
            <person name="Upcroft P."/>
            <person name="White O."/>
            <person name="Salzberg S.L."/>
            <person name="Tang P."/>
            <person name="Chiu C.-H."/>
            <person name="Lee Y.-S."/>
            <person name="Embley T.M."/>
            <person name="Coombs G.H."/>
            <person name="Mottram J.C."/>
            <person name="Tachezy J."/>
            <person name="Fraser-Liggett C.M."/>
            <person name="Johnson P.J."/>
        </authorList>
    </citation>
    <scope>NUCLEOTIDE SEQUENCE [LARGE SCALE GENOMIC DNA]</scope>
    <source>
        <strain evidence="2">G3</strain>
    </source>
</reference>
<dbReference type="VEuPathDB" id="TrichDB:TVAG_133400"/>
<accession>A2EDL7</accession>
<dbReference type="InParanoid" id="A2EDL7"/>
<feature type="region of interest" description="Disordered" evidence="1">
    <location>
        <begin position="21"/>
        <end position="52"/>
    </location>
</feature>
<gene>
    <name evidence="2" type="ORF">TVAG_133400</name>
</gene>
<feature type="compositionally biased region" description="Polar residues" evidence="1">
    <location>
        <begin position="42"/>
        <end position="52"/>
    </location>
</feature>
<dbReference type="Proteomes" id="UP000001542">
    <property type="component" value="Unassembled WGS sequence"/>
</dbReference>
<dbReference type="RefSeq" id="XP_001321505.1">
    <property type="nucleotide sequence ID" value="XM_001321470.1"/>
</dbReference>
<evidence type="ECO:0000313" key="3">
    <source>
        <dbReference type="Proteomes" id="UP000001542"/>
    </source>
</evidence>
<proteinExistence type="predicted"/>
<name>A2EDL7_TRIV3</name>
<organism evidence="2 3">
    <name type="scientific">Trichomonas vaginalis (strain ATCC PRA-98 / G3)</name>
    <dbReference type="NCBI Taxonomy" id="412133"/>
    <lineage>
        <taxon>Eukaryota</taxon>
        <taxon>Metamonada</taxon>
        <taxon>Parabasalia</taxon>
        <taxon>Trichomonadida</taxon>
        <taxon>Trichomonadidae</taxon>
        <taxon>Trichomonas</taxon>
    </lineage>
</organism>
<protein>
    <submittedName>
        <fullName evidence="2">Uncharacterized protein</fullName>
    </submittedName>
</protein>
<reference evidence="2" key="1">
    <citation type="submission" date="2006-10" db="EMBL/GenBank/DDBJ databases">
        <authorList>
            <person name="Amadeo P."/>
            <person name="Zhao Q."/>
            <person name="Wortman J."/>
            <person name="Fraser-Liggett C."/>
            <person name="Carlton J."/>
        </authorList>
    </citation>
    <scope>NUCLEOTIDE SEQUENCE</scope>
    <source>
        <strain evidence="2">G3</strain>
    </source>
</reference>
<evidence type="ECO:0000313" key="2">
    <source>
        <dbReference type="EMBL" id="EAY09282.1"/>
    </source>
</evidence>
<evidence type="ECO:0000256" key="1">
    <source>
        <dbReference type="SAM" id="MobiDB-lite"/>
    </source>
</evidence>
<dbReference type="AlphaFoldDB" id="A2EDL7"/>